<dbReference type="InterPro" id="IPR005583">
    <property type="entry name" value="YaaA"/>
</dbReference>
<reference evidence="3" key="1">
    <citation type="submission" date="2017-08" db="EMBL/GenBank/DDBJ databases">
        <title>A dynamic microbial community with high functional redundancy inhabits the cold, oxic subseafloor aquifer.</title>
        <authorList>
            <person name="Tully B.J."/>
            <person name="Wheat C.G."/>
            <person name="Glazer B.T."/>
            <person name="Huber J.A."/>
        </authorList>
    </citation>
    <scope>NUCLEOTIDE SEQUENCE [LARGE SCALE GENOMIC DNA]</scope>
</reference>
<accession>A0A2A5ATK1</accession>
<protein>
    <recommendedName>
        <fullName evidence="1">UPF0246 protein COA96_14465</fullName>
    </recommendedName>
</protein>
<dbReference type="GO" id="GO:0005829">
    <property type="term" value="C:cytosol"/>
    <property type="evidence" value="ECO:0007669"/>
    <property type="project" value="TreeGrafter"/>
</dbReference>
<evidence type="ECO:0000313" key="3">
    <source>
        <dbReference type="Proteomes" id="UP000218327"/>
    </source>
</evidence>
<dbReference type="PANTHER" id="PTHR30283">
    <property type="entry name" value="PEROXIDE STRESS RESPONSE PROTEIN YAAA"/>
    <property type="match status" value="1"/>
</dbReference>
<dbReference type="NCBIfam" id="NF002542">
    <property type="entry name" value="PRK02101.1-3"/>
    <property type="match status" value="1"/>
</dbReference>
<dbReference type="PANTHER" id="PTHR30283:SF4">
    <property type="entry name" value="PEROXIDE STRESS RESISTANCE PROTEIN YAAA"/>
    <property type="match status" value="1"/>
</dbReference>
<dbReference type="EMBL" id="NVVJ01000061">
    <property type="protein sequence ID" value="PCJ22431.1"/>
    <property type="molecule type" value="Genomic_DNA"/>
</dbReference>
<dbReference type="NCBIfam" id="NF002541">
    <property type="entry name" value="PRK02101.1-1"/>
    <property type="match status" value="1"/>
</dbReference>
<proteinExistence type="inferred from homology"/>
<sequence length="257" mass="29358">MLIVVSPAKSLDFESPAKTRKFTEPEYLQESTQLVSQLKKLTPEDFSELMHISSNLGELNHGRYANWHTPFDLKNAKQAIFAFKGDVYIGLEAEQFSTADLNFAQNHLRILSGLYGLLRPLDLMQPYRLEMGTRFKNKKGKSLYEFWGSKLTQNINDLLANDKKPILLNLASNEYFSSIKPKELNAEIVTPVFKDYSGGKYRVVSFFAKKARGSMTAFIIKNRIKTAAKLKEFTINGYEFSDSESDSSRLVFLRKPQ</sequence>
<dbReference type="GO" id="GO:0033194">
    <property type="term" value="P:response to hydroperoxide"/>
    <property type="evidence" value="ECO:0007669"/>
    <property type="project" value="TreeGrafter"/>
</dbReference>
<gene>
    <name evidence="2" type="ORF">COA96_14465</name>
</gene>
<dbReference type="HAMAP" id="MF_00652">
    <property type="entry name" value="UPF0246"/>
    <property type="match status" value="1"/>
</dbReference>
<evidence type="ECO:0000256" key="1">
    <source>
        <dbReference type="HAMAP-Rule" id="MF_00652"/>
    </source>
</evidence>
<evidence type="ECO:0000313" key="2">
    <source>
        <dbReference type="EMBL" id="PCJ22431.1"/>
    </source>
</evidence>
<comment type="caution">
    <text evidence="2">The sequence shown here is derived from an EMBL/GenBank/DDBJ whole genome shotgun (WGS) entry which is preliminary data.</text>
</comment>
<comment type="similarity">
    <text evidence="1">Belongs to the UPF0246 family.</text>
</comment>
<dbReference type="Proteomes" id="UP000218327">
    <property type="component" value="Unassembled WGS sequence"/>
</dbReference>
<dbReference type="AlphaFoldDB" id="A0A2A5ATK1"/>
<name>A0A2A5ATK1_9GAMM</name>
<organism evidence="2 3">
    <name type="scientific">SAR86 cluster bacterium</name>
    <dbReference type="NCBI Taxonomy" id="2030880"/>
    <lineage>
        <taxon>Bacteria</taxon>
        <taxon>Pseudomonadati</taxon>
        <taxon>Pseudomonadota</taxon>
        <taxon>Gammaproteobacteria</taxon>
        <taxon>SAR86 cluster</taxon>
    </lineage>
</organism>
<dbReference type="Pfam" id="PF03883">
    <property type="entry name" value="H2O2_YaaD"/>
    <property type="match status" value="1"/>
</dbReference>